<accession>A0A7W9S522</accession>
<name>A0A7W9S522_9HYPH</name>
<proteinExistence type="predicted"/>
<dbReference type="RefSeq" id="WP_183832371.1">
    <property type="nucleotide sequence ID" value="NZ_JACHEU010000004.1"/>
</dbReference>
<dbReference type="AlphaFoldDB" id="A0A7W9S522"/>
<comment type="caution">
    <text evidence="1">The sequence shown here is derived from an EMBL/GenBank/DDBJ whole genome shotgun (WGS) entry which is preliminary data.</text>
</comment>
<gene>
    <name evidence="1" type="ORF">HNR59_003589</name>
</gene>
<keyword evidence="2" id="KW-1185">Reference proteome</keyword>
<evidence type="ECO:0000313" key="2">
    <source>
        <dbReference type="Proteomes" id="UP000533306"/>
    </source>
</evidence>
<organism evidence="1 2">
    <name type="scientific">Aquamicrobium lusatiense</name>
    <dbReference type="NCBI Taxonomy" id="89772"/>
    <lineage>
        <taxon>Bacteria</taxon>
        <taxon>Pseudomonadati</taxon>
        <taxon>Pseudomonadota</taxon>
        <taxon>Alphaproteobacteria</taxon>
        <taxon>Hyphomicrobiales</taxon>
        <taxon>Phyllobacteriaceae</taxon>
        <taxon>Aquamicrobium</taxon>
    </lineage>
</organism>
<dbReference type="Proteomes" id="UP000533306">
    <property type="component" value="Unassembled WGS sequence"/>
</dbReference>
<dbReference type="EMBL" id="JACHEU010000004">
    <property type="protein sequence ID" value="MBB6014195.1"/>
    <property type="molecule type" value="Genomic_DNA"/>
</dbReference>
<sequence length="167" mass="18080">MKETRECGSWNNLPGAACCLFYSGQEHERTFGSNPDVDGCNPNHRAIAFCNGQFCPGSARFISGQPAETGENGFAAGLTHRIHHEARPISCGSASATSHAVSRKAMFHSNCSFGRSPADRVMSTFSTLNRHFVAVRQLGVKNGTDCARHAETLKDSGVCREPNKIKH</sequence>
<protein>
    <submittedName>
        <fullName evidence="1">Uncharacterized protein</fullName>
    </submittedName>
</protein>
<reference evidence="1 2" key="1">
    <citation type="submission" date="2020-08" db="EMBL/GenBank/DDBJ databases">
        <title>Genomic Encyclopedia of Type Strains, Phase IV (KMG-IV): sequencing the most valuable type-strain genomes for metagenomic binning, comparative biology and taxonomic classification.</title>
        <authorList>
            <person name="Goeker M."/>
        </authorList>
    </citation>
    <scope>NUCLEOTIDE SEQUENCE [LARGE SCALE GENOMIC DNA]</scope>
    <source>
        <strain evidence="1 2">DSM 11099</strain>
    </source>
</reference>
<evidence type="ECO:0000313" key="1">
    <source>
        <dbReference type="EMBL" id="MBB6014195.1"/>
    </source>
</evidence>